<comment type="caution">
    <text evidence="1">The sequence shown here is derived from an EMBL/GenBank/DDBJ whole genome shotgun (WGS) entry which is preliminary data.</text>
</comment>
<accession>X1JNU4</accession>
<protein>
    <submittedName>
        <fullName evidence="1">Uncharacterized protein</fullName>
    </submittedName>
</protein>
<dbReference type="EMBL" id="BARU01040652">
    <property type="protein sequence ID" value="GAH79939.1"/>
    <property type="molecule type" value="Genomic_DNA"/>
</dbReference>
<organism evidence="1">
    <name type="scientific">marine sediment metagenome</name>
    <dbReference type="NCBI Taxonomy" id="412755"/>
    <lineage>
        <taxon>unclassified sequences</taxon>
        <taxon>metagenomes</taxon>
        <taxon>ecological metagenomes</taxon>
    </lineage>
</organism>
<sequence>GTVFYITRKDIEKKLKGIEPEEGRAKYFIDIGGKNYPIKQALSQTLNLPGIAFSSHQAFAILQKLGFKIIEKVD</sequence>
<name>X1JNU4_9ZZZZ</name>
<gene>
    <name evidence="1" type="ORF">S03H2_62817</name>
</gene>
<proteinExistence type="predicted"/>
<evidence type="ECO:0000313" key="1">
    <source>
        <dbReference type="EMBL" id="GAH79939.1"/>
    </source>
</evidence>
<feature type="non-terminal residue" evidence="1">
    <location>
        <position position="1"/>
    </location>
</feature>
<dbReference type="AlphaFoldDB" id="X1JNU4"/>
<reference evidence="1" key="1">
    <citation type="journal article" date="2014" name="Front. Microbiol.">
        <title>High frequency of phylogenetically diverse reductive dehalogenase-homologous genes in deep subseafloor sedimentary metagenomes.</title>
        <authorList>
            <person name="Kawai M."/>
            <person name="Futagami T."/>
            <person name="Toyoda A."/>
            <person name="Takaki Y."/>
            <person name="Nishi S."/>
            <person name="Hori S."/>
            <person name="Arai W."/>
            <person name="Tsubouchi T."/>
            <person name="Morono Y."/>
            <person name="Uchiyama I."/>
            <person name="Ito T."/>
            <person name="Fujiyama A."/>
            <person name="Inagaki F."/>
            <person name="Takami H."/>
        </authorList>
    </citation>
    <scope>NUCLEOTIDE SEQUENCE</scope>
    <source>
        <strain evidence="1">Expedition CK06-06</strain>
    </source>
</reference>